<feature type="transmembrane region" description="Helical" evidence="5">
    <location>
        <begin position="355"/>
        <end position="375"/>
    </location>
</feature>
<feature type="transmembrane region" description="Helical" evidence="5">
    <location>
        <begin position="387"/>
        <end position="409"/>
    </location>
</feature>
<dbReference type="SUPFAM" id="SSF161098">
    <property type="entry name" value="MetI-like"/>
    <property type="match status" value="2"/>
</dbReference>
<feature type="transmembrane region" description="Helical" evidence="5">
    <location>
        <begin position="251"/>
        <end position="270"/>
    </location>
</feature>
<dbReference type="PANTHER" id="PTHR43496">
    <property type="entry name" value="PROTEIN LPLB"/>
    <property type="match status" value="1"/>
</dbReference>
<feature type="transmembrane region" description="Helical" evidence="5">
    <location>
        <begin position="478"/>
        <end position="500"/>
    </location>
</feature>
<organism evidence="7 8">
    <name type="scientific">Pseudoflavonifractor hominis</name>
    <dbReference type="NCBI Taxonomy" id="2763059"/>
    <lineage>
        <taxon>Bacteria</taxon>
        <taxon>Bacillati</taxon>
        <taxon>Bacillota</taxon>
        <taxon>Clostridia</taxon>
        <taxon>Eubacteriales</taxon>
        <taxon>Oscillospiraceae</taxon>
        <taxon>Pseudoflavonifractor</taxon>
    </lineage>
</organism>
<feature type="transmembrane region" description="Helical" evidence="5">
    <location>
        <begin position="149"/>
        <end position="172"/>
    </location>
</feature>
<keyword evidence="5" id="KW-0813">Transport</keyword>
<evidence type="ECO:0000259" key="6">
    <source>
        <dbReference type="PROSITE" id="PS50928"/>
    </source>
</evidence>
<dbReference type="RefSeq" id="WP_186962970.1">
    <property type="nucleotide sequence ID" value="NZ_JACOPR010000002.1"/>
</dbReference>
<feature type="transmembrane region" description="Helical" evidence="5">
    <location>
        <begin position="21"/>
        <end position="48"/>
    </location>
</feature>
<dbReference type="PROSITE" id="PS50928">
    <property type="entry name" value="ABC_TM1"/>
    <property type="match status" value="2"/>
</dbReference>
<gene>
    <name evidence="7" type="ORF">H8S34_02750</name>
</gene>
<dbReference type="Pfam" id="PF00528">
    <property type="entry name" value="BPD_transp_1"/>
    <property type="match status" value="2"/>
</dbReference>
<feature type="domain" description="ABC transmembrane type-1" evidence="6">
    <location>
        <begin position="70"/>
        <end position="269"/>
    </location>
</feature>
<accession>A0ABR7HQK9</accession>
<evidence type="ECO:0000256" key="3">
    <source>
        <dbReference type="ARBA" id="ARBA00022989"/>
    </source>
</evidence>
<dbReference type="InterPro" id="IPR035906">
    <property type="entry name" value="MetI-like_sf"/>
</dbReference>
<evidence type="ECO:0000256" key="5">
    <source>
        <dbReference type="RuleBase" id="RU363032"/>
    </source>
</evidence>
<feature type="transmembrane region" description="Helical" evidence="5">
    <location>
        <begin position="205"/>
        <end position="231"/>
    </location>
</feature>
<feature type="transmembrane region" description="Helical" evidence="5">
    <location>
        <begin position="110"/>
        <end position="129"/>
    </location>
</feature>
<evidence type="ECO:0000256" key="4">
    <source>
        <dbReference type="ARBA" id="ARBA00023136"/>
    </source>
</evidence>
<dbReference type="Gene3D" id="1.10.3720.10">
    <property type="entry name" value="MetI-like"/>
    <property type="match status" value="2"/>
</dbReference>
<comment type="similarity">
    <text evidence="5">Belongs to the binding-protein-dependent transport system permease family.</text>
</comment>
<evidence type="ECO:0000313" key="8">
    <source>
        <dbReference type="Proteomes" id="UP000660021"/>
    </source>
</evidence>
<dbReference type="Proteomes" id="UP000660021">
    <property type="component" value="Unassembled WGS sequence"/>
</dbReference>
<feature type="transmembrane region" description="Helical" evidence="5">
    <location>
        <begin position="300"/>
        <end position="320"/>
    </location>
</feature>
<dbReference type="EMBL" id="JACOPR010000002">
    <property type="protein sequence ID" value="MBC5729751.1"/>
    <property type="molecule type" value="Genomic_DNA"/>
</dbReference>
<reference evidence="7 8" key="1">
    <citation type="submission" date="2020-08" db="EMBL/GenBank/DDBJ databases">
        <title>Genome public.</title>
        <authorList>
            <person name="Liu C."/>
            <person name="Sun Q."/>
        </authorList>
    </citation>
    <scope>NUCLEOTIDE SEQUENCE [LARGE SCALE GENOMIC DNA]</scope>
    <source>
        <strain evidence="7 8">New-38</strain>
    </source>
</reference>
<evidence type="ECO:0000256" key="2">
    <source>
        <dbReference type="ARBA" id="ARBA00022692"/>
    </source>
</evidence>
<keyword evidence="4 5" id="KW-0472">Membrane</keyword>
<feature type="transmembrane region" description="Helical" evidence="5">
    <location>
        <begin position="415"/>
        <end position="430"/>
    </location>
</feature>
<keyword evidence="2 5" id="KW-0812">Transmembrane</keyword>
<comment type="caution">
    <text evidence="7">The sequence shown here is derived from an EMBL/GenBank/DDBJ whole genome shotgun (WGS) entry which is preliminary data.</text>
</comment>
<evidence type="ECO:0000256" key="1">
    <source>
        <dbReference type="ARBA" id="ARBA00004141"/>
    </source>
</evidence>
<protein>
    <submittedName>
        <fullName evidence="7">Iron ABC transporter permease</fullName>
    </submittedName>
</protein>
<name>A0ABR7HQK9_9FIRM</name>
<dbReference type="InterPro" id="IPR000515">
    <property type="entry name" value="MetI-like"/>
</dbReference>
<feature type="transmembrane region" description="Helical" evidence="5">
    <location>
        <begin position="520"/>
        <end position="543"/>
    </location>
</feature>
<keyword evidence="3 5" id="KW-1133">Transmembrane helix</keyword>
<sequence>MKHPDTLSSPLRYRAAACLDRMLLLLVLAGVALFILYPIVSVVATSLFRDGQFTLEYYQALFTEKNAGLIRNSLFVATLSSLGSVTLSFLIALNVYTLRGRSGSLIRSGLLLTMISPPFVSALAYIMLFGRRGIITHQLLGLSINPYGWHGVVILQIIGSISFATLMLLTAFDHLDARLILASRDLGASPGETLRHVILPLIRPALLSVLLMLFTMNLADFGTPIVIGGSFRVLATEAYLQVISSSNLGRASAISVMMVPAAAAAFYCYSRAMKQEERVRMDGRDSAVPTPYTPSRPIALLARGATVLFFAVMALKYGMILLSSLSNTASGTLTFTLKYWGDLPRSQWSSFGHSLVYSAVAAAGAAFLGILLSYFTTRRKLPGMRAVEFMASLPYIIPGTFFGLGYVAAFSHEPIYIRGTAGILILNMLFRQVSLTNKSANAHFATLNSNLEHAARDLGANRLQILFGVLFPILRSSFVTGFVSIFTSCMTSVGAVIFLISPGKNLASAELFQSIENGRYGVASVQAVLLILVTVGINLAFTAGSKRTKQRRKPYVFTA</sequence>
<proteinExistence type="inferred from homology"/>
<dbReference type="CDD" id="cd06261">
    <property type="entry name" value="TM_PBP2"/>
    <property type="match status" value="2"/>
</dbReference>
<comment type="subcellular location">
    <subcellularLocation>
        <location evidence="5">Cell membrane</location>
        <topology evidence="5">Multi-pass membrane protein</topology>
    </subcellularLocation>
    <subcellularLocation>
        <location evidence="1">Membrane</location>
        <topology evidence="1">Multi-pass membrane protein</topology>
    </subcellularLocation>
</comment>
<dbReference type="PANTHER" id="PTHR43496:SF1">
    <property type="entry name" value="POLYGALACTURONAN_RHAMNOGALACTURONAN TRANSPORT SYSTEM PERMEASE PROTEIN YTEP"/>
    <property type="match status" value="1"/>
</dbReference>
<feature type="domain" description="ABC transmembrane type-1" evidence="6">
    <location>
        <begin position="351"/>
        <end position="541"/>
    </location>
</feature>
<feature type="transmembrane region" description="Helical" evidence="5">
    <location>
        <begin position="74"/>
        <end position="98"/>
    </location>
</feature>
<evidence type="ECO:0000313" key="7">
    <source>
        <dbReference type="EMBL" id="MBC5729751.1"/>
    </source>
</evidence>
<keyword evidence="8" id="KW-1185">Reference proteome</keyword>